<dbReference type="Pfam" id="PF20150">
    <property type="entry name" value="2EXR"/>
    <property type="match status" value="1"/>
</dbReference>
<gene>
    <name evidence="2" type="ORF">L207DRAFT_389758</name>
</gene>
<proteinExistence type="predicted"/>
<dbReference type="Proteomes" id="UP000235786">
    <property type="component" value="Unassembled WGS sequence"/>
</dbReference>
<evidence type="ECO:0000313" key="2">
    <source>
        <dbReference type="EMBL" id="PMD40917.1"/>
    </source>
</evidence>
<organism evidence="2 3">
    <name type="scientific">Hyaloscypha variabilis (strain UAMH 11265 / GT02V1 / F)</name>
    <name type="common">Meliniomyces variabilis</name>
    <dbReference type="NCBI Taxonomy" id="1149755"/>
    <lineage>
        <taxon>Eukaryota</taxon>
        <taxon>Fungi</taxon>
        <taxon>Dikarya</taxon>
        <taxon>Ascomycota</taxon>
        <taxon>Pezizomycotina</taxon>
        <taxon>Leotiomycetes</taxon>
        <taxon>Helotiales</taxon>
        <taxon>Hyaloscyphaceae</taxon>
        <taxon>Hyaloscypha</taxon>
        <taxon>Hyaloscypha variabilis</taxon>
    </lineage>
</organism>
<evidence type="ECO:0000259" key="1">
    <source>
        <dbReference type="Pfam" id="PF20150"/>
    </source>
</evidence>
<dbReference type="OrthoDB" id="3557818at2759"/>
<sequence>FTLFPKFPPELRLKVWKEALPGPRIVEIEWCYDADDWFCPIESQSKPSGLLRANKESREVFLEAYTPVAKFITVNTQNFDSPCNHEFAQYGTADFNPTADLLYIGPSTCGCLSFSDRSILFLDATPWMKNVTTLACEYLECHDTVYDADVEDFPCWAFPHLKEFIIVVGDVEERDLRPSREHWKNRPRGELEFKDSTESSSLSEIRRFFKNWTENIPEEKIPKLVVKEALRGG</sequence>
<dbReference type="EMBL" id="KZ613945">
    <property type="protein sequence ID" value="PMD40917.1"/>
    <property type="molecule type" value="Genomic_DNA"/>
</dbReference>
<keyword evidence="3" id="KW-1185">Reference proteome</keyword>
<accession>A0A2J6RQX5</accession>
<dbReference type="InterPro" id="IPR045518">
    <property type="entry name" value="2EXR"/>
</dbReference>
<feature type="non-terminal residue" evidence="2">
    <location>
        <position position="1"/>
    </location>
</feature>
<reference evidence="2 3" key="1">
    <citation type="submission" date="2016-04" db="EMBL/GenBank/DDBJ databases">
        <title>A degradative enzymes factory behind the ericoid mycorrhizal symbiosis.</title>
        <authorList>
            <consortium name="DOE Joint Genome Institute"/>
            <person name="Martino E."/>
            <person name="Morin E."/>
            <person name="Grelet G."/>
            <person name="Kuo A."/>
            <person name="Kohler A."/>
            <person name="Daghino S."/>
            <person name="Barry K."/>
            <person name="Choi C."/>
            <person name="Cichocki N."/>
            <person name="Clum A."/>
            <person name="Copeland A."/>
            <person name="Hainaut M."/>
            <person name="Haridas S."/>
            <person name="Labutti K."/>
            <person name="Lindquist E."/>
            <person name="Lipzen A."/>
            <person name="Khouja H.-R."/>
            <person name="Murat C."/>
            <person name="Ohm R."/>
            <person name="Olson A."/>
            <person name="Spatafora J."/>
            <person name="Veneault-Fourrey C."/>
            <person name="Henrissat B."/>
            <person name="Grigoriev I."/>
            <person name="Martin F."/>
            <person name="Perotto S."/>
        </authorList>
    </citation>
    <scope>NUCLEOTIDE SEQUENCE [LARGE SCALE GENOMIC DNA]</scope>
    <source>
        <strain evidence="2 3">F</strain>
    </source>
</reference>
<dbReference type="PANTHER" id="PTHR35910">
    <property type="entry name" value="2EXR DOMAIN-CONTAINING PROTEIN"/>
    <property type="match status" value="1"/>
</dbReference>
<feature type="domain" description="2EXR" evidence="1">
    <location>
        <begin position="1"/>
        <end position="102"/>
    </location>
</feature>
<name>A0A2J6RQX5_HYAVF</name>
<evidence type="ECO:0000313" key="3">
    <source>
        <dbReference type="Proteomes" id="UP000235786"/>
    </source>
</evidence>
<protein>
    <recommendedName>
        <fullName evidence="1">2EXR domain-containing protein</fullName>
    </recommendedName>
</protein>
<feature type="non-terminal residue" evidence="2">
    <location>
        <position position="233"/>
    </location>
</feature>
<dbReference type="AlphaFoldDB" id="A0A2J6RQX5"/>
<dbReference type="PANTHER" id="PTHR35910:SF6">
    <property type="entry name" value="2EXR DOMAIN-CONTAINING PROTEIN"/>
    <property type="match status" value="1"/>
</dbReference>